<dbReference type="Pfam" id="PF01627">
    <property type="entry name" value="Hpt"/>
    <property type="match status" value="1"/>
</dbReference>
<feature type="transmembrane region" description="Helical" evidence="19">
    <location>
        <begin position="362"/>
        <end position="380"/>
    </location>
</feature>
<dbReference type="InterPro" id="IPR008207">
    <property type="entry name" value="Sig_transdc_His_kin_Hpt_dom"/>
</dbReference>
<keyword evidence="10" id="KW-0067">ATP-binding</keyword>
<dbReference type="Gene3D" id="1.10.287.130">
    <property type="match status" value="1"/>
</dbReference>
<evidence type="ECO:0000259" key="20">
    <source>
        <dbReference type="PROSITE" id="PS50109"/>
    </source>
</evidence>
<feature type="domain" description="Histidine kinase" evidence="20">
    <location>
        <begin position="558"/>
        <end position="779"/>
    </location>
</feature>
<dbReference type="SMART" id="SM00448">
    <property type="entry name" value="REC"/>
    <property type="match status" value="2"/>
</dbReference>
<dbReference type="CDD" id="cd00088">
    <property type="entry name" value="HPT"/>
    <property type="match status" value="1"/>
</dbReference>
<accession>W1RYK1</accession>
<feature type="domain" description="HPt" evidence="22">
    <location>
        <begin position="1102"/>
        <end position="1194"/>
    </location>
</feature>
<evidence type="ECO:0000259" key="21">
    <source>
        <dbReference type="PROSITE" id="PS50110"/>
    </source>
</evidence>
<dbReference type="Pfam" id="PF00512">
    <property type="entry name" value="HisKA"/>
    <property type="match status" value="1"/>
</dbReference>
<keyword evidence="4" id="KW-1003">Cell membrane</keyword>
<dbReference type="InterPro" id="IPR003661">
    <property type="entry name" value="HisK_dim/P_dom"/>
</dbReference>
<dbReference type="InterPro" id="IPR005467">
    <property type="entry name" value="His_kinase_dom"/>
</dbReference>
<evidence type="ECO:0000256" key="5">
    <source>
        <dbReference type="ARBA" id="ARBA00022553"/>
    </source>
</evidence>
<dbReference type="InterPro" id="IPR035965">
    <property type="entry name" value="PAS-like_dom_sf"/>
</dbReference>
<dbReference type="InterPro" id="IPR036641">
    <property type="entry name" value="HPT_dom_sf"/>
</dbReference>
<evidence type="ECO:0000256" key="2">
    <source>
        <dbReference type="ARBA" id="ARBA00004651"/>
    </source>
</evidence>
<feature type="coiled-coil region" evidence="18">
    <location>
        <begin position="524"/>
        <end position="558"/>
    </location>
</feature>
<evidence type="ECO:0000256" key="14">
    <source>
        <dbReference type="ARBA" id="ARBA00064003"/>
    </source>
</evidence>
<keyword evidence="9" id="KW-0418">Kinase</keyword>
<evidence type="ECO:0000256" key="4">
    <source>
        <dbReference type="ARBA" id="ARBA00022475"/>
    </source>
</evidence>
<keyword evidence="24" id="KW-1185">Reference proteome</keyword>
<dbReference type="Gene3D" id="3.30.565.10">
    <property type="entry name" value="Histidine kinase-like ATPase, C-terminal domain"/>
    <property type="match status" value="1"/>
</dbReference>
<feature type="domain" description="Response regulatory" evidence="21">
    <location>
        <begin position="946"/>
        <end position="1062"/>
    </location>
</feature>
<evidence type="ECO:0000256" key="13">
    <source>
        <dbReference type="ARBA" id="ARBA00023136"/>
    </source>
</evidence>
<dbReference type="InterPro" id="IPR001789">
    <property type="entry name" value="Sig_transdc_resp-reg_receiver"/>
</dbReference>
<evidence type="ECO:0000256" key="1">
    <source>
        <dbReference type="ARBA" id="ARBA00000085"/>
    </source>
</evidence>
<feature type="modified residue" description="4-aspartylphosphate" evidence="17">
    <location>
        <position position="995"/>
    </location>
</feature>
<dbReference type="PROSITE" id="PS50110">
    <property type="entry name" value="RESPONSE_REGULATORY"/>
    <property type="match status" value="2"/>
</dbReference>
<dbReference type="OrthoDB" id="9810730at2"/>
<dbReference type="FunFam" id="1.10.287.130:FF:000002">
    <property type="entry name" value="Two-component osmosensing histidine kinase"/>
    <property type="match status" value="1"/>
</dbReference>
<dbReference type="EMBL" id="AYOZ01000012">
    <property type="protein sequence ID" value="ETI60784.1"/>
    <property type="molecule type" value="Genomic_DNA"/>
</dbReference>
<dbReference type="SMART" id="SM00388">
    <property type="entry name" value="HisKA"/>
    <property type="match status" value="1"/>
</dbReference>
<keyword evidence="18" id="KW-0175">Coiled coil</keyword>
<dbReference type="Proteomes" id="UP000018857">
    <property type="component" value="Unassembled WGS sequence"/>
</dbReference>
<feature type="modified residue" description="4-aspartylphosphate" evidence="17">
    <location>
        <position position="851"/>
    </location>
</feature>
<evidence type="ECO:0000256" key="3">
    <source>
        <dbReference type="ARBA" id="ARBA00012438"/>
    </source>
</evidence>
<protein>
    <recommendedName>
        <fullName evidence="15">Sensory/regulatory protein RpfC</fullName>
        <ecNumber evidence="3">2.7.13.3</ecNumber>
    </recommendedName>
</protein>
<dbReference type="InterPro" id="IPR036890">
    <property type="entry name" value="HATPase_C_sf"/>
</dbReference>
<dbReference type="Gene3D" id="3.30.450.20">
    <property type="entry name" value="PAS domain"/>
    <property type="match status" value="1"/>
</dbReference>
<keyword evidence="5 17" id="KW-0597">Phosphoprotein</keyword>
<proteinExistence type="predicted"/>
<dbReference type="InterPro" id="IPR000014">
    <property type="entry name" value="PAS"/>
</dbReference>
<evidence type="ECO:0000256" key="17">
    <source>
        <dbReference type="PROSITE-ProRule" id="PRU00169"/>
    </source>
</evidence>
<dbReference type="Pfam" id="PF00072">
    <property type="entry name" value="Response_reg"/>
    <property type="match status" value="2"/>
</dbReference>
<dbReference type="GO" id="GO:0000155">
    <property type="term" value="F:phosphorelay sensor kinase activity"/>
    <property type="evidence" value="ECO:0007669"/>
    <property type="project" value="InterPro"/>
</dbReference>
<comment type="catalytic activity">
    <reaction evidence="1">
        <text>ATP + protein L-histidine = ADP + protein N-phospho-L-histidine.</text>
        <dbReference type="EC" id="2.7.13.3"/>
    </reaction>
</comment>
<evidence type="ECO:0000256" key="15">
    <source>
        <dbReference type="ARBA" id="ARBA00068150"/>
    </source>
</evidence>
<dbReference type="GO" id="GO:0005524">
    <property type="term" value="F:ATP binding"/>
    <property type="evidence" value="ECO:0007669"/>
    <property type="project" value="UniProtKB-KW"/>
</dbReference>
<evidence type="ECO:0000256" key="10">
    <source>
        <dbReference type="ARBA" id="ARBA00022840"/>
    </source>
</evidence>
<dbReference type="SUPFAM" id="SSF55785">
    <property type="entry name" value="PYP-like sensor domain (PAS domain)"/>
    <property type="match status" value="1"/>
</dbReference>
<dbReference type="InterPro" id="IPR036097">
    <property type="entry name" value="HisK_dim/P_sf"/>
</dbReference>
<dbReference type="InterPro" id="IPR004358">
    <property type="entry name" value="Sig_transdc_His_kin-like_C"/>
</dbReference>
<evidence type="ECO:0000259" key="22">
    <source>
        <dbReference type="PROSITE" id="PS50894"/>
    </source>
</evidence>
<dbReference type="Pfam" id="PF13188">
    <property type="entry name" value="PAS_8"/>
    <property type="match status" value="1"/>
</dbReference>
<dbReference type="CDD" id="cd17546">
    <property type="entry name" value="REC_hyHK_CKI1_RcsC-like"/>
    <property type="match status" value="2"/>
</dbReference>
<evidence type="ECO:0000256" key="7">
    <source>
        <dbReference type="ARBA" id="ARBA00022692"/>
    </source>
</evidence>
<dbReference type="SMART" id="SM00073">
    <property type="entry name" value="HPT"/>
    <property type="match status" value="1"/>
</dbReference>
<evidence type="ECO:0000256" key="18">
    <source>
        <dbReference type="SAM" id="Coils"/>
    </source>
</evidence>
<dbReference type="SUPFAM" id="SSF52172">
    <property type="entry name" value="CheY-like"/>
    <property type="match status" value="2"/>
</dbReference>
<evidence type="ECO:0000256" key="12">
    <source>
        <dbReference type="ARBA" id="ARBA00023012"/>
    </source>
</evidence>
<dbReference type="PROSITE" id="PS50894">
    <property type="entry name" value="HPT"/>
    <property type="match status" value="1"/>
</dbReference>
<dbReference type="PATRIC" id="fig|1208321.3.peg.1747"/>
<dbReference type="eggNOG" id="COG2205">
    <property type="taxonomic scope" value="Bacteria"/>
</dbReference>
<feature type="coiled-coil region" evidence="18">
    <location>
        <begin position="30"/>
        <end position="57"/>
    </location>
</feature>
<keyword evidence="7 19" id="KW-0812">Transmembrane</keyword>
<organism evidence="23 24">
    <name type="scientific">Marinomonas profundimaris</name>
    <dbReference type="NCBI Taxonomy" id="1208321"/>
    <lineage>
        <taxon>Bacteria</taxon>
        <taxon>Pseudomonadati</taxon>
        <taxon>Pseudomonadota</taxon>
        <taxon>Gammaproteobacteria</taxon>
        <taxon>Oceanospirillales</taxon>
        <taxon>Oceanospirillaceae</taxon>
        <taxon>Marinomonas</taxon>
    </lineage>
</organism>
<dbReference type="InterPro" id="IPR003594">
    <property type="entry name" value="HATPase_dom"/>
</dbReference>
<evidence type="ECO:0000313" key="24">
    <source>
        <dbReference type="Proteomes" id="UP000018857"/>
    </source>
</evidence>
<dbReference type="CDD" id="cd00082">
    <property type="entry name" value="HisKA"/>
    <property type="match status" value="1"/>
</dbReference>
<dbReference type="Gene3D" id="3.40.50.2300">
    <property type="match status" value="2"/>
</dbReference>
<comment type="subunit">
    <text evidence="14">At low DSF concentrations, interacts with RpfF.</text>
</comment>
<evidence type="ECO:0000256" key="6">
    <source>
        <dbReference type="ARBA" id="ARBA00022679"/>
    </source>
</evidence>
<keyword evidence="13 19" id="KW-0472">Membrane</keyword>
<evidence type="ECO:0000256" key="16">
    <source>
        <dbReference type="PROSITE-ProRule" id="PRU00110"/>
    </source>
</evidence>
<dbReference type="PANTHER" id="PTHR45339:SF1">
    <property type="entry name" value="HYBRID SIGNAL TRANSDUCTION HISTIDINE KINASE J"/>
    <property type="match status" value="1"/>
</dbReference>
<evidence type="ECO:0000256" key="19">
    <source>
        <dbReference type="SAM" id="Phobius"/>
    </source>
</evidence>
<keyword evidence="11 19" id="KW-1133">Transmembrane helix</keyword>
<dbReference type="SUPFAM" id="SSF55874">
    <property type="entry name" value="ATPase domain of HSP90 chaperone/DNA topoisomerase II/histidine kinase"/>
    <property type="match status" value="1"/>
</dbReference>
<dbReference type="NCBIfam" id="TIGR00229">
    <property type="entry name" value="sensory_box"/>
    <property type="match status" value="1"/>
</dbReference>
<dbReference type="Pfam" id="PF02518">
    <property type="entry name" value="HATPase_c"/>
    <property type="match status" value="1"/>
</dbReference>
<dbReference type="RefSeq" id="WP_024023898.1">
    <property type="nucleotide sequence ID" value="NZ_AYOZ01000012.1"/>
</dbReference>
<evidence type="ECO:0000256" key="11">
    <source>
        <dbReference type="ARBA" id="ARBA00022989"/>
    </source>
</evidence>
<dbReference type="SUPFAM" id="SSF47226">
    <property type="entry name" value="Histidine-containing phosphotransfer domain, HPT domain"/>
    <property type="match status" value="1"/>
</dbReference>
<dbReference type="PRINTS" id="PR00344">
    <property type="entry name" value="BCTRLSENSOR"/>
</dbReference>
<dbReference type="SUPFAM" id="SSF47384">
    <property type="entry name" value="Homodimeric domain of signal transducing histidine kinase"/>
    <property type="match status" value="1"/>
</dbReference>
<dbReference type="InterPro" id="IPR011006">
    <property type="entry name" value="CheY-like_superfamily"/>
</dbReference>
<evidence type="ECO:0000313" key="23">
    <source>
        <dbReference type="EMBL" id="ETI60784.1"/>
    </source>
</evidence>
<evidence type="ECO:0000256" key="8">
    <source>
        <dbReference type="ARBA" id="ARBA00022741"/>
    </source>
</evidence>
<evidence type="ECO:0000256" key="9">
    <source>
        <dbReference type="ARBA" id="ARBA00022777"/>
    </source>
</evidence>
<dbReference type="PROSITE" id="PS50109">
    <property type="entry name" value="HIS_KIN"/>
    <property type="match status" value="1"/>
</dbReference>
<dbReference type="EC" id="2.7.13.3" evidence="3"/>
<dbReference type="PANTHER" id="PTHR45339">
    <property type="entry name" value="HYBRID SIGNAL TRANSDUCTION HISTIDINE KINASE J"/>
    <property type="match status" value="1"/>
</dbReference>
<reference evidence="23 24" key="1">
    <citation type="journal article" date="2014" name="Genome Announc.">
        <title>Draft Genome Sequence of Marinomonas sp. Strain D104, a Polycyclic Aromatic Hydrocarbon-Degrading Bacterium from the Deep-Sea Sediment of the Arctic Ocean.</title>
        <authorList>
            <person name="Dong C."/>
            <person name="Bai X."/>
            <person name="Lai Q."/>
            <person name="Xie Y."/>
            <person name="Chen X."/>
            <person name="Shao Z."/>
        </authorList>
    </citation>
    <scope>NUCLEOTIDE SEQUENCE [LARGE SCALE GENOMIC DNA]</scope>
    <source>
        <strain evidence="23 24">D104</strain>
    </source>
</reference>
<feature type="domain" description="Response regulatory" evidence="21">
    <location>
        <begin position="797"/>
        <end position="919"/>
    </location>
</feature>
<sequence length="1289" mass="144468">MKTLKKRPLSIAPLIWLLTAVALSSSIIGAVILTATLQELSQQRQSLRAKQSLLLDATAEIREIVPAQKSRLRQALFEGSNEMSEDQSNVKRYQAAILALHSASVGNPDIAVITSQLEISGQEIQALTGRINRWYIYKSRYLAKKEVTNTQGKTLLHIDNLKQIIYSMTGKARLRENALIYQYNTSKSTERDALAKQYLTLRLARLESALNTAMEDVTTLELAVSVIVHSNSLNVILDLKDNQMKSSMDRLDYVIAEARKSYPEAAQKLQNERHALAEILFGKSYVFDQNDQVIRLGAGGLFKERFELRLIDQGKMELNNQLESIFQPLPRRLDQIGEFVQSNSKELEQEIGDQLTDVKLRIIWISAIGIAILLLLAWAISRKMTRQLSGFVESEERFRSIFEITPDPAWILVDKKMVECNQAAITTLQYPTVGQLLDTDLNRLSPVTQADGANSILSLEDHLEEAALKGHTLTEWVFQRTDGELIYADMTILSIVFDNKPAAIITWRDVTERYMSQQSLTHYKVQLETEIEKQTRELQAAKEIAENANQAKSEFLANMSHEIRTPMNSIIGMSSLALQTNLDSKQRNYIEKVSYSAESLLNIINDILDFSKIEARKMDIENVPFTLQNVIGDAANVLELKVEEKGLELIIDIHPDIPEKVIGDSTRLRQILLNLGNNAVKFTQKGEIVLRILPFKQSPTEHIIHFSVQDTGIGISKEQQDKLFQSFSQADTSTTRRFGGTGLGLAISKRLIELMGGSIWIESEEGKGSTFNFTVCFQHCENTPVDYSLDDKTTFKQVLIVDDNDTAREVLQANVKALGFDYHSCSSGQEAVRYIESLKGSSQPYPLMLIDWKMPDLDGIETCKAILEKTPDESTLTLIMVTAYGQEEARTAGANLPISGYLTKPVTTSSLFDEIIKVCGPKSKNVISQNDSQADTTQYDQLAGANVLLVEDNEINQELAVEILSKYGVKVTTANHGQEAIDMLEPGRFDCILMDCQMPIMDGYTATRHIRTLSEYNDTPIIAMTANVMQNDIKQAEEAGMDDHIAKPIHLETMFATLLKWVKVTPSSATQKTIATTRQTKHDLLPDSPVIDTELGLERTQTSTLYIRLLKRFLDSQTPFIQECKNYLEESDYVGATRHAHTLKGVAGTLGMTALEASCATLEKACEAASSDISPILLKVESDLTLVITALQQWIDTTENGEQHVESIATPVSKMDTVIFQQKLDRLHVYLDNNEAEALTVAQELLPHITESKSHKVMIKLIAALNLYDFDQAIKHYDKLKTYLESPEQ</sequence>
<dbReference type="STRING" id="1208321.D104_08800"/>
<dbReference type="GO" id="GO:0005886">
    <property type="term" value="C:plasma membrane"/>
    <property type="evidence" value="ECO:0007669"/>
    <property type="project" value="UniProtKB-SubCell"/>
</dbReference>
<dbReference type="SMART" id="SM00387">
    <property type="entry name" value="HATPase_c"/>
    <property type="match status" value="1"/>
</dbReference>
<feature type="modified residue" description="Phosphohistidine" evidence="16">
    <location>
        <position position="1141"/>
    </location>
</feature>
<dbReference type="FunFam" id="3.30.565.10:FF:000010">
    <property type="entry name" value="Sensor histidine kinase RcsC"/>
    <property type="match status" value="1"/>
</dbReference>
<dbReference type="Gene3D" id="1.20.120.160">
    <property type="entry name" value="HPT domain"/>
    <property type="match status" value="1"/>
</dbReference>
<comment type="caution">
    <text evidence="23">The sequence shown here is derived from an EMBL/GenBank/DDBJ whole genome shotgun (WGS) entry which is preliminary data.</text>
</comment>
<name>W1RYK1_9GAMM</name>
<comment type="subcellular location">
    <subcellularLocation>
        <location evidence="2">Cell membrane</location>
        <topology evidence="2">Multi-pass membrane protein</topology>
    </subcellularLocation>
</comment>
<keyword evidence="12" id="KW-0902">Two-component regulatory system</keyword>
<dbReference type="eggNOG" id="COG0745">
    <property type="taxonomic scope" value="Bacteria"/>
</dbReference>
<keyword evidence="6" id="KW-0808">Transferase</keyword>
<dbReference type="eggNOG" id="COG0642">
    <property type="taxonomic scope" value="Bacteria"/>
</dbReference>
<keyword evidence="8" id="KW-0547">Nucleotide-binding</keyword>
<gene>
    <name evidence="23" type="ORF">D104_08800</name>
</gene>
<dbReference type="CDD" id="cd16922">
    <property type="entry name" value="HATPase_EvgS-ArcB-TorS-like"/>
    <property type="match status" value="1"/>
</dbReference>